<reference evidence="1 2" key="1">
    <citation type="submission" date="2016-11" db="EMBL/GenBank/DDBJ databases">
        <authorList>
            <person name="Jaros S."/>
            <person name="Januszkiewicz K."/>
            <person name="Wedrychowicz H."/>
        </authorList>
    </citation>
    <scope>NUCLEOTIDE SEQUENCE [LARGE SCALE GENOMIC DNA]</scope>
    <source>
        <strain evidence="1 2">Con a/3</strain>
    </source>
</reference>
<accession>A0A1V3G863</accession>
<gene>
    <name evidence="1" type="ORF">UN64_10990</name>
</gene>
<dbReference type="Proteomes" id="UP000188597">
    <property type="component" value="Unassembled WGS sequence"/>
</dbReference>
<comment type="caution">
    <text evidence="1">The sequence shown here is derived from an EMBL/GenBank/DDBJ whole genome shotgun (WGS) entry which is preliminary data.</text>
</comment>
<sequence>MKYPAINSLSNSYNEEYWNKFASSFPSVEIKENFNSNIPNDVLNALVGILGESVIEQWLNTELKLLDNKKAIDLMQSEKGLKALKMLIISLPN</sequence>
<dbReference type="OrthoDB" id="2637976at2"/>
<protein>
    <submittedName>
        <fullName evidence="1">Uncharacterized protein</fullName>
    </submittedName>
</protein>
<organism evidence="1 2">
    <name type="scientific">Fictibacillus arsenicus</name>
    <dbReference type="NCBI Taxonomy" id="255247"/>
    <lineage>
        <taxon>Bacteria</taxon>
        <taxon>Bacillati</taxon>
        <taxon>Bacillota</taxon>
        <taxon>Bacilli</taxon>
        <taxon>Bacillales</taxon>
        <taxon>Fictibacillaceae</taxon>
        <taxon>Fictibacillus</taxon>
    </lineage>
</organism>
<dbReference type="EMBL" id="MQMF01000002">
    <property type="protein sequence ID" value="OOE12591.1"/>
    <property type="molecule type" value="Genomic_DNA"/>
</dbReference>
<dbReference type="RefSeq" id="WP_077362598.1">
    <property type="nucleotide sequence ID" value="NZ_MQMF01000002.1"/>
</dbReference>
<evidence type="ECO:0000313" key="1">
    <source>
        <dbReference type="EMBL" id="OOE12591.1"/>
    </source>
</evidence>
<dbReference type="AlphaFoldDB" id="A0A1V3G863"/>
<proteinExistence type="predicted"/>
<name>A0A1V3G863_9BACL</name>
<evidence type="ECO:0000313" key="2">
    <source>
        <dbReference type="Proteomes" id="UP000188597"/>
    </source>
</evidence>